<evidence type="ECO:0000256" key="3">
    <source>
        <dbReference type="ARBA" id="ARBA00023163"/>
    </source>
</evidence>
<proteinExistence type="predicted"/>
<dbReference type="PANTHER" id="PTHR30363">
    <property type="entry name" value="HTH-TYPE TRANSCRIPTIONAL REGULATOR SRLR-RELATED"/>
    <property type="match status" value="1"/>
</dbReference>
<dbReference type="PROSITE" id="PS00894">
    <property type="entry name" value="HTH_DEOR_1"/>
    <property type="match status" value="1"/>
</dbReference>
<dbReference type="InterPro" id="IPR037171">
    <property type="entry name" value="NagB/RpiA_transferase-like"/>
</dbReference>
<keyword evidence="2" id="KW-0238">DNA-binding</keyword>
<dbReference type="Gene3D" id="3.40.50.1360">
    <property type="match status" value="1"/>
</dbReference>
<dbReference type="SMART" id="SM01134">
    <property type="entry name" value="DeoRC"/>
    <property type="match status" value="1"/>
</dbReference>
<reference evidence="5 6" key="1">
    <citation type="submission" date="2020-05" db="EMBL/GenBank/DDBJ databases">
        <title>Draft genome of xy-202 and genomic insight in genome of the genus Peptostreptococcus.</title>
        <authorList>
            <person name="Zhang Z."/>
        </authorList>
    </citation>
    <scope>NUCLEOTIDE SEQUENCE [LARGE SCALE GENOMIC DNA]</scope>
    <source>
        <strain evidence="5 6">DSM 27025</strain>
    </source>
</reference>
<dbReference type="RefSeq" id="WP_185623191.1">
    <property type="nucleotide sequence ID" value="NZ_JABGBW010000001.1"/>
</dbReference>
<dbReference type="InterPro" id="IPR050313">
    <property type="entry name" value="Carb_Metab_HTH_regulators"/>
</dbReference>
<keyword evidence="3" id="KW-0804">Transcription</keyword>
<dbReference type="InterPro" id="IPR036388">
    <property type="entry name" value="WH-like_DNA-bd_sf"/>
</dbReference>
<dbReference type="Proteomes" id="UP000713904">
    <property type="component" value="Unassembled WGS sequence"/>
</dbReference>
<dbReference type="PANTHER" id="PTHR30363:SF8">
    <property type="entry name" value="DEOXYRIBOSE OPERON REPRESSOR"/>
    <property type="match status" value="1"/>
</dbReference>
<dbReference type="SUPFAM" id="SSF46785">
    <property type="entry name" value="Winged helix' DNA-binding domain"/>
    <property type="match status" value="1"/>
</dbReference>
<protein>
    <submittedName>
        <fullName evidence="5">DeoR/GlpR transcriptional regulator</fullName>
    </submittedName>
</protein>
<organism evidence="5 6">
    <name type="scientific">Peptostreptococcus canis</name>
    <dbReference type="NCBI Taxonomy" id="1159213"/>
    <lineage>
        <taxon>Bacteria</taxon>
        <taxon>Bacillati</taxon>
        <taxon>Bacillota</taxon>
        <taxon>Clostridia</taxon>
        <taxon>Peptostreptococcales</taxon>
        <taxon>Peptostreptococcaceae</taxon>
        <taxon>Peptostreptococcus</taxon>
    </lineage>
</organism>
<name>A0ABR6TIA2_9FIRM</name>
<keyword evidence="6" id="KW-1185">Reference proteome</keyword>
<evidence type="ECO:0000256" key="2">
    <source>
        <dbReference type="ARBA" id="ARBA00023125"/>
    </source>
</evidence>
<dbReference type="InterPro" id="IPR001034">
    <property type="entry name" value="DeoR_HTH"/>
</dbReference>
<feature type="domain" description="HTH deoR-type" evidence="4">
    <location>
        <begin position="4"/>
        <end position="59"/>
    </location>
</feature>
<evidence type="ECO:0000313" key="5">
    <source>
        <dbReference type="EMBL" id="MBC2575145.1"/>
    </source>
</evidence>
<dbReference type="PRINTS" id="PR00037">
    <property type="entry name" value="HTHLACR"/>
</dbReference>
<dbReference type="Pfam" id="PF00455">
    <property type="entry name" value="DeoRC"/>
    <property type="match status" value="1"/>
</dbReference>
<sequence>MSKKEDRKKQLISILKESNGASVKELAAELNVSEMTIRRDLKYLEEKKIIDSFYGSAVFNPREDNPIVSSEKEEQLYSISKNSHKMEFEKNCIGKKAAEMIEEDDIVVIDIGTTTEKLTQNLDNELKFTALVFSANNLLHLLGKQNVDILLSGGIFHRDTGMFESAEEMELINNTRTTKLFLSAAGVHEKLGVTCAYSYEVMVKKKIIKNSLEVILLIDSSKFGNVSSAFICDLNCIDKIITDSKIEQRWVNLMSEKGIEVIIAE</sequence>
<evidence type="ECO:0000256" key="1">
    <source>
        <dbReference type="ARBA" id="ARBA00023015"/>
    </source>
</evidence>
<evidence type="ECO:0000259" key="4">
    <source>
        <dbReference type="PROSITE" id="PS51000"/>
    </source>
</evidence>
<gene>
    <name evidence="5" type="ORF">HLB29_00405</name>
</gene>
<dbReference type="PROSITE" id="PS51000">
    <property type="entry name" value="HTH_DEOR_2"/>
    <property type="match status" value="1"/>
</dbReference>
<accession>A0ABR6TIA2</accession>
<dbReference type="InterPro" id="IPR018356">
    <property type="entry name" value="Tscrpt_reg_HTH_DeoR_CS"/>
</dbReference>
<dbReference type="EMBL" id="JABGBW010000001">
    <property type="protein sequence ID" value="MBC2575145.1"/>
    <property type="molecule type" value="Genomic_DNA"/>
</dbReference>
<evidence type="ECO:0000313" key="6">
    <source>
        <dbReference type="Proteomes" id="UP000713904"/>
    </source>
</evidence>
<keyword evidence="1" id="KW-0805">Transcription regulation</keyword>
<dbReference type="InterPro" id="IPR036390">
    <property type="entry name" value="WH_DNA-bd_sf"/>
</dbReference>
<dbReference type="Pfam" id="PF08220">
    <property type="entry name" value="HTH_DeoR"/>
    <property type="match status" value="1"/>
</dbReference>
<dbReference type="SMART" id="SM00420">
    <property type="entry name" value="HTH_DEOR"/>
    <property type="match status" value="1"/>
</dbReference>
<dbReference type="InterPro" id="IPR014036">
    <property type="entry name" value="DeoR-like_C"/>
</dbReference>
<dbReference type="SUPFAM" id="SSF100950">
    <property type="entry name" value="NagB/RpiA/CoA transferase-like"/>
    <property type="match status" value="1"/>
</dbReference>
<comment type="caution">
    <text evidence="5">The sequence shown here is derived from an EMBL/GenBank/DDBJ whole genome shotgun (WGS) entry which is preliminary data.</text>
</comment>
<dbReference type="Gene3D" id="1.10.10.10">
    <property type="entry name" value="Winged helix-like DNA-binding domain superfamily/Winged helix DNA-binding domain"/>
    <property type="match status" value="1"/>
</dbReference>